<dbReference type="EMBL" id="JACCAU010000001">
    <property type="protein sequence ID" value="NYH18107.1"/>
    <property type="molecule type" value="Genomic_DNA"/>
</dbReference>
<name>A0A7Z0B7Y0_9BURK</name>
<keyword evidence="3" id="KW-1185">Reference proteome</keyword>
<protein>
    <submittedName>
        <fullName evidence="2">Uncharacterized protein</fullName>
    </submittedName>
</protein>
<evidence type="ECO:0000313" key="1">
    <source>
        <dbReference type="EMBL" id="NYH18107.1"/>
    </source>
</evidence>
<reference evidence="3 4" key="1">
    <citation type="submission" date="2020-07" db="EMBL/GenBank/DDBJ databases">
        <title>Exploring microbial biodiversity for novel pathways involved in the catabolism of aromatic compounds derived from lignin.</title>
        <authorList>
            <person name="Elkins J."/>
        </authorList>
    </citation>
    <scope>NUCLEOTIDE SEQUENCE [LARGE SCALE GENOMIC DNA]</scope>
    <source>
        <strain evidence="1 4">H2C3B</strain>
        <strain evidence="2 3">H2C3C</strain>
    </source>
</reference>
<dbReference type="RefSeq" id="WP_179707160.1">
    <property type="nucleotide sequence ID" value="NZ_JACCAS010000001.1"/>
</dbReference>
<dbReference type="AlphaFoldDB" id="A0A7Z0B7Y0"/>
<evidence type="ECO:0000313" key="4">
    <source>
        <dbReference type="Proteomes" id="UP000572540"/>
    </source>
</evidence>
<gene>
    <name evidence="2" type="ORF">GGD40_002271</name>
    <name evidence="1" type="ORF">GGD41_005335</name>
</gene>
<proteinExistence type="predicted"/>
<dbReference type="EMBL" id="JACCAS010000001">
    <property type="protein sequence ID" value="NYH22792.1"/>
    <property type="molecule type" value="Genomic_DNA"/>
</dbReference>
<organism evidence="2 3">
    <name type="scientific">Paraburkholderia bryophila</name>
    <dbReference type="NCBI Taxonomy" id="420952"/>
    <lineage>
        <taxon>Bacteria</taxon>
        <taxon>Pseudomonadati</taxon>
        <taxon>Pseudomonadota</taxon>
        <taxon>Betaproteobacteria</taxon>
        <taxon>Burkholderiales</taxon>
        <taxon>Burkholderiaceae</taxon>
        <taxon>Paraburkholderia</taxon>
    </lineage>
</organism>
<dbReference type="Proteomes" id="UP000540929">
    <property type="component" value="Unassembled WGS sequence"/>
</dbReference>
<sequence>MKTQNVDKLELVWSSAPLEYEHVTLEVLLDSDPVVVVNREQGLDNLEVELFGPTPDGAILYKLPLDRLIDALIECRDEMKRSKWRDRSGGDPEV</sequence>
<accession>A0A7Z0B7Y0</accession>
<evidence type="ECO:0000313" key="3">
    <source>
        <dbReference type="Proteomes" id="UP000540929"/>
    </source>
</evidence>
<evidence type="ECO:0000313" key="2">
    <source>
        <dbReference type="EMBL" id="NYH22792.1"/>
    </source>
</evidence>
<dbReference type="Proteomes" id="UP000572540">
    <property type="component" value="Unassembled WGS sequence"/>
</dbReference>
<comment type="caution">
    <text evidence="2">The sequence shown here is derived from an EMBL/GenBank/DDBJ whole genome shotgun (WGS) entry which is preliminary data.</text>
</comment>